<dbReference type="GO" id="GO:0015934">
    <property type="term" value="C:large ribosomal subunit"/>
    <property type="evidence" value="ECO:0007669"/>
    <property type="project" value="InterPro"/>
</dbReference>
<dbReference type="NCBIfam" id="TIGR01308">
    <property type="entry name" value="rpmD_bact"/>
    <property type="match status" value="1"/>
</dbReference>
<dbReference type="InterPro" id="IPR016082">
    <property type="entry name" value="Ribosomal_uL30_ferredoxin-like"/>
</dbReference>
<dbReference type="GO" id="GO:0003735">
    <property type="term" value="F:structural constituent of ribosome"/>
    <property type="evidence" value="ECO:0007669"/>
    <property type="project" value="InterPro"/>
</dbReference>
<evidence type="ECO:0000256" key="3">
    <source>
        <dbReference type="ARBA" id="ARBA00022980"/>
    </source>
</evidence>
<dbReference type="PIRSF" id="PIRSF002211">
    <property type="entry name" value="Ribosomal_L30_bac-type"/>
    <property type="match status" value="1"/>
</dbReference>
<dbReference type="CDD" id="cd01658">
    <property type="entry name" value="Ribosomal_L30"/>
    <property type="match status" value="1"/>
</dbReference>
<dbReference type="Pfam" id="PF00327">
    <property type="entry name" value="Ribosomal_L30"/>
    <property type="match status" value="1"/>
</dbReference>
<keyword evidence="4 5" id="KW-0687">Ribonucleoprotein</keyword>
<evidence type="ECO:0000256" key="1">
    <source>
        <dbReference type="ARBA" id="ARBA00007594"/>
    </source>
</evidence>
<sequence>MAALKVTQVKSTIGNKRPARESVRSLGLKRINDSVVVEDNAVNRGYIRTATHLLSVVPADAADTADSGK</sequence>
<accession>A0A4U6QF85</accession>
<evidence type="ECO:0000259" key="6">
    <source>
        <dbReference type="Pfam" id="PF00327"/>
    </source>
</evidence>
<dbReference type="AlphaFoldDB" id="A0A4U6QF85"/>
<name>A0A4U6QF85_9ACTN</name>
<proteinExistence type="inferred from homology"/>
<dbReference type="InterPro" id="IPR036919">
    <property type="entry name" value="Ribo_uL30_ferredoxin-like_sf"/>
</dbReference>
<dbReference type="Gene3D" id="3.30.1390.20">
    <property type="entry name" value="Ribosomal protein L30, ferredoxin-like fold domain"/>
    <property type="match status" value="1"/>
</dbReference>
<dbReference type="GO" id="GO:0006412">
    <property type="term" value="P:translation"/>
    <property type="evidence" value="ECO:0007669"/>
    <property type="project" value="UniProtKB-UniRule"/>
</dbReference>
<dbReference type="RefSeq" id="WP_137450336.1">
    <property type="nucleotide sequence ID" value="NZ_SZZH01000003.1"/>
</dbReference>
<keyword evidence="8" id="KW-1185">Reference proteome</keyword>
<keyword evidence="3 5" id="KW-0689">Ribosomal protein</keyword>
<evidence type="ECO:0000256" key="2">
    <source>
        <dbReference type="ARBA" id="ARBA00011838"/>
    </source>
</evidence>
<organism evidence="7 8">
    <name type="scientific">Nakamurella flava</name>
    <dbReference type="NCBI Taxonomy" id="2576308"/>
    <lineage>
        <taxon>Bacteria</taxon>
        <taxon>Bacillati</taxon>
        <taxon>Actinomycetota</taxon>
        <taxon>Actinomycetes</taxon>
        <taxon>Nakamurellales</taxon>
        <taxon>Nakamurellaceae</taxon>
        <taxon>Nakamurella</taxon>
    </lineage>
</organism>
<dbReference type="InterPro" id="IPR005996">
    <property type="entry name" value="Ribosomal_uL30_bac-type"/>
</dbReference>
<evidence type="ECO:0000313" key="7">
    <source>
        <dbReference type="EMBL" id="TKV58676.1"/>
    </source>
</evidence>
<feature type="domain" description="Large ribosomal subunit protein uL30-like ferredoxin-like fold" evidence="6">
    <location>
        <begin position="4"/>
        <end position="53"/>
    </location>
</feature>
<evidence type="ECO:0000313" key="8">
    <source>
        <dbReference type="Proteomes" id="UP000306985"/>
    </source>
</evidence>
<comment type="similarity">
    <text evidence="1 5">Belongs to the universal ribosomal protein uL30 family.</text>
</comment>
<dbReference type="SUPFAM" id="SSF55129">
    <property type="entry name" value="Ribosomal protein L30p/L7e"/>
    <property type="match status" value="1"/>
</dbReference>
<gene>
    <name evidence="5 7" type="primary">rpmD</name>
    <name evidence="7" type="ORF">FDO65_14220</name>
</gene>
<comment type="subunit">
    <text evidence="2 5">Part of the 50S ribosomal subunit.</text>
</comment>
<reference evidence="7 8" key="1">
    <citation type="submission" date="2019-05" db="EMBL/GenBank/DDBJ databases">
        <title>Nakamurella sp. N5BH11, whole genome shotgun sequence.</title>
        <authorList>
            <person name="Tuo L."/>
        </authorList>
    </citation>
    <scope>NUCLEOTIDE SEQUENCE [LARGE SCALE GENOMIC DNA]</scope>
    <source>
        <strain evidence="7 8">N5BH11</strain>
    </source>
</reference>
<dbReference type="EMBL" id="SZZH01000003">
    <property type="protein sequence ID" value="TKV58676.1"/>
    <property type="molecule type" value="Genomic_DNA"/>
</dbReference>
<protein>
    <recommendedName>
        <fullName evidence="5">Large ribosomal subunit protein uL30</fullName>
    </recommendedName>
</protein>
<comment type="caution">
    <text evidence="7">The sequence shown here is derived from an EMBL/GenBank/DDBJ whole genome shotgun (WGS) entry which is preliminary data.</text>
</comment>
<dbReference type="Proteomes" id="UP000306985">
    <property type="component" value="Unassembled WGS sequence"/>
</dbReference>
<dbReference type="OrthoDB" id="9812790at2"/>
<evidence type="ECO:0000256" key="4">
    <source>
        <dbReference type="ARBA" id="ARBA00023274"/>
    </source>
</evidence>
<evidence type="ECO:0000256" key="5">
    <source>
        <dbReference type="HAMAP-Rule" id="MF_01371"/>
    </source>
</evidence>
<dbReference type="HAMAP" id="MF_01371_B">
    <property type="entry name" value="Ribosomal_uL30_B"/>
    <property type="match status" value="1"/>
</dbReference>